<accession>A0A2K8SDV8</accession>
<feature type="chain" id="PRO_5014985438" description="Lipoprotein" evidence="1">
    <location>
        <begin position="21"/>
        <end position="320"/>
    </location>
</feature>
<dbReference type="Proteomes" id="UP000231823">
    <property type="component" value="Chromosome"/>
</dbReference>
<proteinExistence type="predicted"/>
<dbReference type="KEGG" id="sfz:SFLOR_v1c05890"/>
<protein>
    <recommendedName>
        <fullName evidence="4">Lipoprotein</fullName>
    </recommendedName>
</protein>
<dbReference type="InterPro" id="IPR054816">
    <property type="entry name" value="Lipoprotein_mollicutes-type_CS"/>
</dbReference>
<organism evidence="2 3">
    <name type="scientific">Spiroplasma floricola 23-6</name>
    <dbReference type="NCBI Taxonomy" id="1336749"/>
    <lineage>
        <taxon>Bacteria</taxon>
        <taxon>Bacillati</taxon>
        <taxon>Mycoplasmatota</taxon>
        <taxon>Mollicutes</taxon>
        <taxon>Entomoplasmatales</taxon>
        <taxon>Spiroplasmataceae</taxon>
        <taxon>Spiroplasma</taxon>
    </lineage>
</organism>
<keyword evidence="3" id="KW-1185">Reference proteome</keyword>
<evidence type="ECO:0000256" key="1">
    <source>
        <dbReference type="SAM" id="SignalP"/>
    </source>
</evidence>
<dbReference type="OrthoDB" id="389503at2"/>
<feature type="signal peptide" evidence="1">
    <location>
        <begin position="1"/>
        <end position="20"/>
    </location>
</feature>
<keyword evidence="1" id="KW-0732">Signal</keyword>
<dbReference type="RefSeq" id="WP_100916619.1">
    <property type="nucleotide sequence ID" value="NZ_CP025057.1"/>
</dbReference>
<evidence type="ECO:0000313" key="2">
    <source>
        <dbReference type="EMBL" id="AUB31641.1"/>
    </source>
</evidence>
<gene>
    <name evidence="2" type="ORF">SFLOR_v1c05890</name>
</gene>
<evidence type="ECO:0008006" key="4">
    <source>
        <dbReference type="Google" id="ProtNLM"/>
    </source>
</evidence>
<dbReference type="AlphaFoldDB" id="A0A2K8SDV8"/>
<name>A0A2K8SDV8_9MOLU</name>
<dbReference type="EMBL" id="CP025057">
    <property type="protein sequence ID" value="AUB31641.1"/>
    <property type="molecule type" value="Genomic_DNA"/>
</dbReference>
<sequence length="320" mass="37361">MKKMLTILTGLSIIVTPATQIVSCNIATNNTYKTASDIAKFWNFKYFNTISVDYTSSQTNAQQYNVDTSNIETNIKELIAHNFRNQEEVNKLLGIKQTEGEINNDITFTYYSAPKVKISNLSEYLETEFKDVKEPKKVEIYFTYKLKDYEDKNYLKLNITNVPKMKKEVFSTYLFLEKFNNQNNIDIENSFIADLRKIAEKQNDKKITANLLEKNKKTTLNFIKGMLTSLEKITKIKLSDDLQYVKNENLHDPKVEWRRVTPEEQLFRLLFEKNSDSITDFVTFINELCDKDKNSSTAFSKWLGLPQIKNSNKDRAFQII</sequence>
<dbReference type="NCBIfam" id="NF038029">
    <property type="entry name" value="LP_plasma"/>
    <property type="match status" value="1"/>
</dbReference>
<evidence type="ECO:0000313" key="3">
    <source>
        <dbReference type="Proteomes" id="UP000231823"/>
    </source>
</evidence>
<reference evidence="2 3" key="1">
    <citation type="submission" date="2017-12" db="EMBL/GenBank/DDBJ databases">
        <title>Complete genome sequence of Spiroplasma floricola 23-6 (ATCC 29989).</title>
        <authorList>
            <person name="Tsai Y.-M."/>
            <person name="Wu P.-S."/>
            <person name="Lo W.-S."/>
            <person name="Kuo C.-H."/>
        </authorList>
    </citation>
    <scope>NUCLEOTIDE SEQUENCE [LARGE SCALE GENOMIC DNA]</scope>
    <source>
        <strain evidence="2 3">23-6</strain>
    </source>
</reference>